<dbReference type="CDD" id="cd00761">
    <property type="entry name" value="Glyco_tranf_GTA_type"/>
    <property type="match status" value="1"/>
</dbReference>
<dbReference type="SUPFAM" id="SSF53448">
    <property type="entry name" value="Nucleotide-diphospho-sugar transferases"/>
    <property type="match status" value="1"/>
</dbReference>
<dbReference type="GO" id="GO:0016758">
    <property type="term" value="F:hexosyltransferase activity"/>
    <property type="evidence" value="ECO:0007669"/>
    <property type="project" value="UniProtKB-ARBA"/>
</dbReference>
<name>A0A8J3K440_9ACTN</name>
<dbReference type="EMBL" id="BONH01000004">
    <property type="protein sequence ID" value="GIF96396.1"/>
    <property type="molecule type" value="Genomic_DNA"/>
</dbReference>
<evidence type="ECO:0008006" key="5">
    <source>
        <dbReference type="Google" id="ProtNLM"/>
    </source>
</evidence>
<dbReference type="PANTHER" id="PTHR22916:SF3">
    <property type="entry name" value="UDP-GLCNAC:BETAGAL BETA-1,3-N-ACETYLGLUCOSAMINYLTRANSFERASE-LIKE PROTEIN 1"/>
    <property type="match status" value="1"/>
</dbReference>
<keyword evidence="4" id="KW-1185">Reference proteome</keyword>
<evidence type="ECO:0000313" key="4">
    <source>
        <dbReference type="Proteomes" id="UP000659904"/>
    </source>
</evidence>
<dbReference type="InterPro" id="IPR029044">
    <property type="entry name" value="Nucleotide-diphossugar_trans"/>
</dbReference>
<gene>
    <name evidence="3" type="ORF">Cci01nite_14900</name>
</gene>
<evidence type="ECO:0000259" key="1">
    <source>
        <dbReference type="Pfam" id="PF00535"/>
    </source>
</evidence>
<feature type="domain" description="TarS/TarP linker" evidence="2">
    <location>
        <begin position="229"/>
        <end position="319"/>
    </location>
</feature>
<comment type="caution">
    <text evidence="3">The sequence shown here is derived from an EMBL/GenBank/DDBJ whole genome shotgun (WGS) entry which is preliminary data.</text>
</comment>
<dbReference type="InterPro" id="IPR001173">
    <property type="entry name" value="Glyco_trans_2-like"/>
</dbReference>
<dbReference type="RefSeq" id="WP_120320598.1">
    <property type="nucleotide sequence ID" value="NZ_BONH01000004.1"/>
</dbReference>
<evidence type="ECO:0000313" key="3">
    <source>
        <dbReference type="EMBL" id="GIF96396.1"/>
    </source>
</evidence>
<accession>A0A8J3K440</accession>
<feature type="domain" description="Glycosyltransferase 2-like" evidence="1">
    <location>
        <begin position="7"/>
        <end position="129"/>
    </location>
</feature>
<reference evidence="3 4" key="1">
    <citation type="submission" date="2021-01" db="EMBL/GenBank/DDBJ databases">
        <title>Whole genome shotgun sequence of Catellatospora citrea NBRC 14495.</title>
        <authorList>
            <person name="Komaki H."/>
            <person name="Tamura T."/>
        </authorList>
    </citation>
    <scope>NUCLEOTIDE SEQUENCE [LARGE SCALE GENOMIC DNA]</scope>
    <source>
        <strain evidence="3 4">NBRC 14495</strain>
    </source>
</reference>
<dbReference type="AlphaFoldDB" id="A0A8J3K440"/>
<proteinExistence type="predicted"/>
<dbReference type="Pfam" id="PF22181">
    <property type="entry name" value="TarS_linker"/>
    <property type="match status" value="1"/>
</dbReference>
<protein>
    <recommendedName>
        <fullName evidence="5">Glycosyl transferase family 2</fullName>
    </recommendedName>
</protein>
<dbReference type="InterPro" id="IPR054028">
    <property type="entry name" value="TarS/TarP_linker"/>
</dbReference>
<dbReference type="Gene3D" id="3.90.550.10">
    <property type="entry name" value="Spore Coat Polysaccharide Biosynthesis Protein SpsA, Chain A"/>
    <property type="match status" value="1"/>
</dbReference>
<dbReference type="Proteomes" id="UP000659904">
    <property type="component" value="Unassembled WGS sequence"/>
</dbReference>
<dbReference type="PANTHER" id="PTHR22916">
    <property type="entry name" value="GLYCOSYLTRANSFERASE"/>
    <property type="match status" value="1"/>
</dbReference>
<dbReference type="Pfam" id="PF00535">
    <property type="entry name" value="Glycos_transf_2"/>
    <property type="match status" value="1"/>
</dbReference>
<evidence type="ECO:0000259" key="2">
    <source>
        <dbReference type="Pfam" id="PF22181"/>
    </source>
</evidence>
<sequence length="515" mass="56212">MTPVDVSVIVPVYNTMPYLRRCMDSLVGQTLGLNRMEIIAVDDGSTDGSAAELARFADRYPGSVKVVRQPNSGGPASPCNHGLRLATGRFVFFVGADDYLGPEALERLVDAADRYGSEVVLGKTVGVNSRFIYQQVFARNEADISFAGSGLPWSLANIKLFSRDLIERHAIRYPEDMPIGSDFPFTLEACFRAARISVVADYDCYYAVRRLNAQNVTHLSNAADRLYCMRRLMEFTVGLMPPGKDRDAVLSRLFALEVAVVLRDDLINVDRSVQEAVHACVRELADRHLTAETGAELEVETRLRIGVVQAGDVDDLLAVIGQDVHHGIAPIVVEGDRWYAAYPGFRTPGSSIPDEVFEVTAQAAGWAAKLDATQAVWRRRADGATVLAISARSPLPDLAAQGEIRVQAEDLTAAVQVAESRPETVVQAEFAVADVVNASAVSGQRRSVRVSVHARGQEGSAPLRAAGLRLPRPLIWRRGLRVYAITPAKDPSGRLMISVVPMTPGRILARLTRRR</sequence>
<organism evidence="3 4">
    <name type="scientific">Catellatospora citrea</name>
    <dbReference type="NCBI Taxonomy" id="53366"/>
    <lineage>
        <taxon>Bacteria</taxon>
        <taxon>Bacillati</taxon>
        <taxon>Actinomycetota</taxon>
        <taxon>Actinomycetes</taxon>
        <taxon>Micromonosporales</taxon>
        <taxon>Micromonosporaceae</taxon>
        <taxon>Catellatospora</taxon>
    </lineage>
</organism>